<comment type="catalytic activity">
    <reaction evidence="9">
        <text>tRNA(Asx) + L-aspartate + ATP = L-aspartyl-tRNA(Asx) + AMP + diphosphate</text>
        <dbReference type="Rhea" id="RHEA:18349"/>
        <dbReference type="Rhea" id="RHEA-COMP:9710"/>
        <dbReference type="Rhea" id="RHEA-COMP:9711"/>
        <dbReference type="ChEBI" id="CHEBI:29991"/>
        <dbReference type="ChEBI" id="CHEBI:30616"/>
        <dbReference type="ChEBI" id="CHEBI:33019"/>
        <dbReference type="ChEBI" id="CHEBI:78442"/>
        <dbReference type="ChEBI" id="CHEBI:78516"/>
        <dbReference type="ChEBI" id="CHEBI:456215"/>
        <dbReference type="EC" id="6.1.1.23"/>
    </reaction>
</comment>
<dbReference type="Gene3D" id="2.40.50.140">
    <property type="entry name" value="Nucleic acid-binding proteins"/>
    <property type="match status" value="1"/>
</dbReference>
<feature type="binding site" evidence="9">
    <location>
        <begin position="420"/>
        <end position="423"/>
    </location>
    <ligand>
        <name>ATP</name>
        <dbReference type="ChEBI" id="CHEBI:30616"/>
    </ligand>
</feature>
<organism evidence="11 12">
    <name type="scientific">Candidatus Collierbacteria bacterium GW2011_GWA2_46_26</name>
    <dbReference type="NCBI Taxonomy" id="1618381"/>
    <lineage>
        <taxon>Bacteria</taxon>
        <taxon>Candidatus Collieribacteriota</taxon>
    </lineage>
</organism>
<dbReference type="InterPro" id="IPR002312">
    <property type="entry name" value="Asp/Asn-tRNA-synth_IIb"/>
</dbReference>
<dbReference type="FunFam" id="3.30.930.10:FF:000038">
    <property type="entry name" value="Aspartate--tRNA ligase"/>
    <property type="match status" value="1"/>
</dbReference>
<dbReference type="InterPro" id="IPR045864">
    <property type="entry name" value="aa-tRNA-synth_II/BPL/LPL"/>
</dbReference>
<comment type="function">
    <text evidence="9">Aspartyl-tRNA synthetase with relaxed tRNA specificity since it is able to aspartylate not only its cognate tRNA(Asp) but also tRNA(Asn). Reaction proceeds in two steps: L-aspartate is first activated by ATP to form Asp-AMP and then transferred to the acceptor end of tRNA(Asp/Asn).</text>
</comment>
<keyword evidence="4 9" id="KW-0436">Ligase</keyword>
<keyword evidence="7 9" id="KW-0648">Protein biosynthesis</keyword>
<evidence type="ECO:0000259" key="10">
    <source>
        <dbReference type="PROSITE" id="PS50862"/>
    </source>
</evidence>
<accession>A0A0G1PLM3</accession>
<dbReference type="PROSITE" id="PS50862">
    <property type="entry name" value="AA_TRNA_LIGASE_II"/>
    <property type="match status" value="1"/>
</dbReference>
<evidence type="ECO:0000256" key="8">
    <source>
        <dbReference type="ARBA" id="ARBA00023146"/>
    </source>
</evidence>
<feature type="site" description="Important for tRNA non-discrimination" evidence="9">
    <location>
        <position position="93"/>
    </location>
</feature>
<dbReference type="GO" id="GO:0005524">
    <property type="term" value="F:ATP binding"/>
    <property type="evidence" value="ECO:0007669"/>
    <property type="project" value="UniProtKB-UniRule"/>
</dbReference>
<dbReference type="SUPFAM" id="SSF55681">
    <property type="entry name" value="Class II aaRS and biotin synthetases"/>
    <property type="match status" value="1"/>
</dbReference>
<evidence type="ECO:0000256" key="1">
    <source>
        <dbReference type="ARBA" id="ARBA00004496"/>
    </source>
</evidence>
<evidence type="ECO:0000313" key="12">
    <source>
        <dbReference type="Proteomes" id="UP000034794"/>
    </source>
</evidence>
<dbReference type="Pfam" id="PF00152">
    <property type="entry name" value="tRNA-synt_2"/>
    <property type="match status" value="1"/>
</dbReference>
<feature type="binding site" evidence="9">
    <location>
        <position position="379"/>
    </location>
    <ligand>
        <name>L-aspartate</name>
        <dbReference type="ChEBI" id="CHEBI:29991"/>
    </ligand>
</feature>
<keyword evidence="6 9" id="KW-0067">ATP-binding</keyword>
<gene>
    <name evidence="9" type="primary">aspS</name>
    <name evidence="11" type="ORF">UX47_C0002G0024</name>
</gene>
<dbReference type="SUPFAM" id="SSF50249">
    <property type="entry name" value="Nucleic acid-binding proteins"/>
    <property type="match status" value="1"/>
</dbReference>
<comment type="caution">
    <text evidence="9">Lacks conserved residue(s) required for the propagation of feature annotation.</text>
</comment>
<proteinExistence type="inferred from homology"/>
<dbReference type="InterPro" id="IPR012340">
    <property type="entry name" value="NA-bd_OB-fold"/>
</dbReference>
<name>A0A0G1PLM3_9BACT</name>
<keyword evidence="3 9" id="KW-0963">Cytoplasm</keyword>
<evidence type="ECO:0000313" key="11">
    <source>
        <dbReference type="EMBL" id="KKU33616.1"/>
    </source>
</evidence>
<dbReference type="EC" id="6.1.1.23" evidence="9"/>
<dbReference type="Gene3D" id="3.30.930.10">
    <property type="entry name" value="Bira Bifunctional Protein, Domain 2"/>
    <property type="match status" value="1"/>
</dbReference>
<protein>
    <recommendedName>
        <fullName evidence="9">Aspartate--tRNA(Asp/Asn) ligase</fullName>
        <ecNumber evidence="9">6.1.1.23</ecNumber>
    </recommendedName>
    <alternativeName>
        <fullName evidence="9">Aspartyl-tRNA synthetase</fullName>
        <shortName evidence="9">AspRS</shortName>
    </alternativeName>
    <alternativeName>
        <fullName evidence="9">Non-discriminating aspartyl-tRNA synthetase</fullName>
        <shortName evidence="9">ND-AspRS</shortName>
    </alternativeName>
</protein>
<dbReference type="PATRIC" id="fig|1618381.3.peg.258"/>
<evidence type="ECO:0000256" key="6">
    <source>
        <dbReference type="ARBA" id="ARBA00022840"/>
    </source>
</evidence>
<sequence>MAISLHRCSIIDLMERTYIKNVREHLGPISVSGFAQIIRKQGGIAFVVLRDITGIIQTVILKSNTESFEIVQNLSLESVITITGEAKENTQAPGGVEILVEKIEVLSKAQPKLPIPVDEKGEGETNLDTRLDWRYLDLRKEKNTLIFKVWTLMDQVYTNFLTDQGFIQIHSPKLMSTPSETKAELFEVKYFEAKAYLAQSPQFYKQMAQAAGFEKVFEIGPVFRADPSFTSRHNTEFTGYDLEMSFIKSHEDIMQLEEKLLIEIIKVVNEKYGHEIKSIFNREIPIPIMPFPRITFAEAKAITKGQGVSAEKPSDMSAEEERVLGTYVKEKYNHEFVFITDYPIEGRPFYHMRHEDNSKLTKSFDLLWNGLEITTGAQREHRYDVLKAQAIEKDLDPEGLAGYLDFFKYGCPPHGGFGAGPNRFIMKMLGLDNIREATYIYRGVKRLTP</sequence>
<dbReference type="HAMAP" id="MF_02075">
    <property type="entry name" value="Asp_tRNA_synth_type2"/>
    <property type="match status" value="1"/>
</dbReference>
<dbReference type="CDD" id="cd00776">
    <property type="entry name" value="AsxRS_core"/>
    <property type="match status" value="1"/>
</dbReference>
<dbReference type="InterPro" id="IPR004523">
    <property type="entry name" value="Asp-tRNA_synthase_2"/>
</dbReference>
<dbReference type="Pfam" id="PF01336">
    <property type="entry name" value="tRNA_anti-codon"/>
    <property type="match status" value="1"/>
</dbReference>
<evidence type="ECO:0000256" key="9">
    <source>
        <dbReference type="HAMAP-Rule" id="MF_02075"/>
    </source>
</evidence>
<evidence type="ECO:0000256" key="2">
    <source>
        <dbReference type="ARBA" id="ARBA00005312"/>
    </source>
</evidence>
<evidence type="ECO:0000256" key="3">
    <source>
        <dbReference type="ARBA" id="ARBA00022490"/>
    </source>
</evidence>
<dbReference type="GO" id="GO:0003723">
    <property type="term" value="F:RNA binding"/>
    <property type="evidence" value="ECO:0007669"/>
    <property type="project" value="TreeGrafter"/>
</dbReference>
<dbReference type="InterPro" id="IPR006195">
    <property type="entry name" value="aa-tRNA-synth_II"/>
</dbReference>
<comment type="subcellular location">
    <subcellularLocation>
        <location evidence="1 9">Cytoplasm</location>
    </subcellularLocation>
</comment>
<dbReference type="GO" id="GO:0050560">
    <property type="term" value="F:aspartate-tRNA(Asn) ligase activity"/>
    <property type="evidence" value="ECO:0007669"/>
    <property type="project" value="UniProtKB-EC"/>
</dbReference>
<feature type="binding site" evidence="9">
    <location>
        <position position="180"/>
    </location>
    <ligand>
        <name>L-aspartate</name>
        <dbReference type="ChEBI" id="CHEBI:29991"/>
    </ligand>
</feature>
<dbReference type="PANTHER" id="PTHR43450:SF1">
    <property type="entry name" value="ASPARTATE--TRNA LIGASE, CYTOPLASMIC"/>
    <property type="match status" value="1"/>
</dbReference>
<feature type="binding site" evidence="9">
    <location>
        <position position="224"/>
    </location>
    <ligand>
        <name>L-aspartate</name>
        <dbReference type="ChEBI" id="CHEBI:29991"/>
    </ligand>
</feature>
<dbReference type="InterPro" id="IPR004365">
    <property type="entry name" value="NA-bd_OB_tRNA"/>
</dbReference>
<dbReference type="PRINTS" id="PR01042">
    <property type="entry name" value="TRNASYNTHASP"/>
</dbReference>
<evidence type="ECO:0000256" key="5">
    <source>
        <dbReference type="ARBA" id="ARBA00022741"/>
    </source>
</evidence>
<feature type="binding site" evidence="9">
    <location>
        <position position="375"/>
    </location>
    <ligand>
        <name>L-aspartate</name>
        <dbReference type="ChEBI" id="CHEBI:29991"/>
    </ligand>
</feature>
<keyword evidence="5 9" id="KW-0547">Nucleotide-binding</keyword>
<feature type="domain" description="Aminoacyl-transfer RNA synthetases class-II family profile" evidence="10">
    <location>
        <begin position="147"/>
        <end position="449"/>
    </location>
</feature>
<evidence type="ECO:0000256" key="4">
    <source>
        <dbReference type="ARBA" id="ARBA00022598"/>
    </source>
</evidence>
<comment type="subunit">
    <text evidence="9">Homodimer.</text>
</comment>
<dbReference type="EMBL" id="LCMI01000002">
    <property type="protein sequence ID" value="KKU33616.1"/>
    <property type="molecule type" value="Genomic_DNA"/>
</dbReference>
<keyword evidence="8 9" id="KW-0030">Aminoacyl-tRNA synthetase</keyword>
<feature type="binding site" evidence="9">
    <location>
        <position position="372"/>
    </location>
    <ligand>
        <name>ATP</name>
        <dbReference type="ChEBI" id="CHEBI:30616"/>
    </ligand>
</feature>
<dbReference type="GO" id="GO:0005829">
    <property type="term" value="C:cytosol"/>
    <property type="evidence" value="ECO:0007669"/>
    <property type="project" value="TreeGrafter"/>
</dbReference>
<evidence type="ECO:0000256" key="7">
    <source>
        <dbReference type="ARBA" id="ARBA00022917"/>
    </source>
</evidence>
<dbReference type="GO" id="GO:0006422">
    <property type="term" value="P:aspartyl-tRNA aminoacylation"/>
    <property type="evidence" value="ECO:0007669"/>
    <property type="project" value="UniProtKB-UniRule"/>
</dbReference>
<comment type="similarity">
    <text evidence="2 9">Belongs to the class-II aminoacyl-tRNA synthetase family. Type 2 subfamily.</text>
</comment>
<dbReference type="PANTHER" id="PTHR43450">
    <property type="entry name" value="ASPARTYL-TRNA SYNTHETASE"/>
    <property type="match status" value="1"/>
</dbReference>
<dbReference type="Proteomes" id="UP000034794">
    <property type="component" value="Unassembled WGS sequence"/>
</dbReference>
<dbReference type="InterPro" id="IPR004364">
    <property type="entry name" value="Aa-tRNA-synt_II"/>
</dbReference>
<dbReference type="GO" id="GO:0004815">
    <property type="term" value="F:aspartate-tRNA ligase activity"/>
    <property type="evidence" value="ECO:0007669"/>
    <property type="project" value="UniProtKB-UniRule"/>
</dbReference>
<dbReference type="NCBIfam" id="NF003483">
    <property type="entry name" value="PRK05159.1"/>
    <property type="match status" value="1"/>
</dbReference>
<feature type="region of interest" description="Aspartate" evidence="9">
    <location>
        <begin position="202"/>
        <end position="205"/>
    </location>
</feature>
<dbReference type="GO" id="GO:0017101">
    <property type="term" value="C:aminoacyl-tRNA synthetase multienzyme complex"/>
    <property type="evidence" value="ECO:0007669"/>
    <property type="project" value="TreeGrafter"/>
</dbReference>
<dbReference type="AlphaFoldDB" id="A0A0G1PLM3"/>
<dbReference type="NCBIfam" id="TIGR00458">
    <property type="entry name" value="aspS_nondisc"/>
    <property type="match status" value="1"/>
</dbReference>
<comment type="caution">
    <text evidence="11">The sequence shown here is derived from an EMBL/GenBank/DDBJ whole genome shotgun (WGS) entry which is preliminary data.</text>
</comment>
<reference evidence="11 12" key="1">
    <citation type="journal article" date="2015" name="Nature">
        <title>rRNA introns, odd ribosomes, and small enigmatic genomes across a large radiation of phyla.</title>
        <authorList>
            <person name="Brown C.T."/>
            <person name="Hug L.A."/>
            <person name="Thomas B.C."/>
            <person name="Sharon I."/>
            <person name="Castelle C.J."/>
            <person name="Singh A."/>
            <person name="Wilkins M.J."/>
            <person name="Williams K.H."/>
            <person name="Banfield J.F."/>
        </authorList>
    </citation>
    <scope>NUCLEOTIDE SEQUENCE [LARGE SCALE GENOMIC DNA]</scope>
</reference>